<accession>A0A3M7PS73</accession>
<dbReference type="AlphaFoldDB" id="A0A3M7PS73"/>
<name>A0A3M7PS73_BRAPC</name>
<proteinExistence type="predicted"/>
<sequence>MDLGAIGSGNFISNENLPNLFPIRNVCLPNSNSENFNTNNLFGLNDQFNNLGILNSQNCMDAEPIVINQDVFVPQPVVVKQVFVPKPYLPYSRWHKNGFPCFCYN</sequence>
<dbReference type="Proteomes" id="UP000276133">
    <property type="component" value="Unassembled WGS sequence"/>
</dbReference>
<evidence type="ECO:0000313" key="2">
    <source>
        <dbReference type="Proteomes" id="UP000276133"/>
    </source>
</evidence>
<organism evidence="1 2">
    <name type="scientific">Brachionus plicatilis</name>
    <name type="common">Marine rotifer</name>
    <name type="synonym">Brachionus muelleri</name>
    <dbReference type="NCBI Taxonomy" id="10195"/>
    <lineage>
        <taxon>Eukaryota</taxon>
        <taxon>Metazoa</taxon>
        <taxon>Spiralia</taxon>
        <taxon>Gnathifera</taxon>
        <taxon>Rotifera</taxon>
        <taxon>Eurotatoria</taxon>
        <taxon>Monogononta</taxon>
        <taxon>Pseudotrocha</taxon>
        <taxon>Ploima</taxon>
        <taxon>Brachionidae</taxon>
        <taxon>Brachionus</taxon>
    </lineage>
</organism>
<gene>
    <name evidence="1" type="ORF">BpHYR1_008166</name>
</gene>
<dbReference type="EMBL" id="REGN01009234">
    <property type="protein sequence ID" value="RNA01635.1"/>
    <property type="molecule type" value="Genomic_DNA"/>
</dbReference>
<reference evidence="1 2" key="1">
    <citation type="journal article" date="2018" name="Sci. Rep.">
        <title>Genomic signatures of local adaptation to the degree of environmental predictability in rotifers.</title>
        <authorList>
            <person name="Franch-Gras L."/>
            <person name="Hahn C."/>
            <person name="Garcia-Roger E.M."/>
            <person name="Carmona M.J."/>
            <person name="Serra M."/>
            <person name="Gomez A."/>
        </authorList>
    </citation>
    <scope>NUCLEOTIDE SEQUENCE [LARGE SCALE GENOMIC DNA]</scope>
    <source>
        <strain evidence="1">HYR1</strain>
    </source>
</reference>
<protein>
    <submittedName>
        <fullName evidence="1">Uncharacterized protein</fullName>
    </submittedName>
</protein>
<comment type="caution">
    <text evidence="1">The sequence shown here is derived from an EMBL/GenBank/DDBJ whole genome shotgun (WGS) entry which is preliminary data.</text>
</comment>
<evidence type="ECO:0000313" key="1">
    <source>
        <dbReference type="EMBL" id="RNA01635.1"/>
    </source>
</evidence>
<keyword evidence="2" id="KW-1185">Reference proteome</keyword>